<keyword evidence="4" id="KW-1185">Reference proteome</keyword>
<name>A0A5B8M0L6_9HYPH</name>
<dbReference type="AlphaFoldDB" id="A0A5B8M0L6"/>
<accession>A0A5B8M0L6</accession>
<feature type="chain" id="PRO_5023030791" evidence="1">
    <location>
        <begin position="21"/>
        <end position="80"/>
    </location>
</feature>
<organism evidence="3 4">
    <name type="scientific">Devosia ginsengisoli</name>
    <dbReference type="NCBI Taxonomy" id="400770"/>
    <lineage>
        <taxon>Bacteria</taxon>
        <taxon>Pseudomonadati</taxon>
        <taxon>Pseudomonadota</taxon>
        <taxon>Alphaproteobacteria</taxon>
        <taxon>Hyphomicrobiales</taxon>
        <taxon>Devosiaceae</taxon>
        <taxon>Devosia</taxon>
    </lineage>
</organism>
<dbReference type="EMBL" id="CP042304">
    <property type="protein sequence ID" value="QDZ13220.1"/>
    <property type="molecule type" value="Genomic_DNA"/>
</dbReference>
<dbReference type="Gene3D" id="1.10.238.10">
    <property type="entry name" value="EF-hand"/>
    <property type="match status" value="1"/>
</dbReference>
<evidence type="ECO:0000259" key="2">
    <source>
        <dbReference type="PROSITE" id="PS50222"/>
    </source>
</evidence>
<dbReference type="PROSITE" id="PS00018">
    <property type="entry name" value="EF_HAND_1"/>
    <property type="match status" value="2"/>
</dbReference>
<evidence type="ECO:0000313" key="3">
    <source>
        <dbReference type="EMBL" id="QDZ13220.1"/>
    </source>
</evidence>
<evidence type="ECO:0000313" key="4">
    <source>
        <dbReference type="Proteomes" id="UP000315364"/>
    </source>
</evidence>
<evidence type="ECO:0000256" key="1">
    <source>
        <dbReference type="SAM" id="SignalP"/>
    </source>
</evidence>
<protein>
    <submittedName>
        <fullName evidence="3">EF-hand domain-containing protein</fullName>
    </submittedName>
</protein>
<dbReference type="Proteomes" id="UP000315364">
    <property type="component" value="Chromosome"/>
</dbReference>
<reference evidence="3 4" key="1">
    <citation type="submission" date="2019-07" db="EMBL/GenBank/DDBJ databases">
        <title>Full genome sequence of Devosia sp. Gsoil 520.</title>
        <authorList>
            <person name="Im W.-T."/>
        </authorList>
    </citation>
    <scope>NUCLEOTIDE SEQUENCE [LARGE SCALE GENOMIC DNA]</scope>
    <source>
        <strain evidence="3 4">Gsoil 520</strain>
    </source>
</reference>
<dbReference type="SUPFAM" id="SSF47473">
    <property type="entry name" value="EF-hand"/>
    <property type="match status" value="1"/>
</dbReference>
<sequence>MRFSTLSVLALLAASIPVLAQDNPNDFAAVDTDASGAISWAEVIAALPSLTEEAFAAADEDESGELSEDEYLKVLASVAP</sequence>
<feature type="signal peptide" evidence="1">
    <location>
        <begin position="1"/>
        <end position="20"/>
    </location>
</feature>
<feature type="domain" description="EF-hand" evidence="2">
    <location>
        <begin position="27"/>
        <end position="53"/>
    </location>
</feature>
<dbReference type="Pfam" id="PF13202">
    <property type="entry name" value="EF-hand_5"/>
    <property type="match status" value="2"/>
</dbReference>
<dbReference type="PROSITE" id="PS50222">
    <property type="entry name" value="EF_HAND_2"/>
    <property type="match status" value="1"/>
</dbReference>
<dbReference type="InterPro" id="IPR002048">
    <property type="entry name" value="EF_hand_dom"/>
</dbReference>
<keyword evidence="1" id="KW-0732">Signal</keyword>
<dbReference type="RefSeq" id="WP_146293002.1">
    <property type="nucleotide sequence ID" value="NZ_CP042304.1"/>
</dbReference>
<dbReference type="InterPro" id="IPR011992">
    <property type="entry name" value="EF-hand-dom_pair"/>
</dbReference>
<proteinExistence type="predicted"/>
<gene>
    <name evidence="3" type="ORF">FPZ08_07945</name>
</gene>
<dbReference type="KEGG" id="dea:FPZ08_07945"/>
<dbReference type="GO" id="GO:0005509">
    <property type="term" value="F:calcium ion binding"/>
    <property type="evidence" value="ECO:0007669"/>
    <property type="project" value="InterPro"/>
</dbReference>
<dbReference type="InterPro" id="IPR018247">
    <property type="entry name" value="EF_Hand_1_Ca_BS"/>
</dbReference>